<evidence type="ECO:0000256" key="3">
    <source>
        <dbReference type="ARBA" id="ARBA00023002"/>
    </source>
</evidence>
<sequence>MMAQDDVEVEDGINEATAHMRARRFSEARQLLVRLVDADPSNPQPLLMLAIATERCGDTANASALLDRFLAAQPNVVSAWLLKGDWAVRDKDGGAATFAYGRAFALERHQPDLPREIHQRLADAHQWVVNAQEQRTDAIVQELADAGFDVRSAPKRFRQSLDYVSGKANIYVQRPTTYYFPGLPQIAFFEREDFDWAAGLEAQTDAIEAEFRALAADPAALAPHITSDSHTPADGHGGMADNAGWSTLQLWKEGQPDAALAAKCPQTFAALNALPLPYFSRRNPSAPAVMFSVLKAGSRIPAHTGSANVRLICHLPLVTPPKCELRVGNEVRTWERGKLLIFDDTIEHEARNDSGEDRVVLIFDVWRPDISEAEREAITALFRRREGTAS</sequence>
<dbReference type="Pfam" id="PF14559">
    <property type="entry name" value="TPR_19"/>
    <property type="match status" value="1"/>
</dbReference>
<evidence type="ECO:0000313" key="6">
    <source>
        <dbReference type="Proteomes" id="UP000515861"/>
    </source>
</evidence>
<evidence type="ECO:0000256" key="2">
    <source>
        <dbReference type="ARBA" id="ARBA00022964"/>
    </source>
</evidence>
<dbReference type="InterPro" id="IPR027443">
    <property type="entry name" value="IPNS-like_sf"/>
</dbReference>
<dbReference type="Gene3D" id="2.60.120.330">
    <property type="entry name" value="B-lactam Antibiotic, Isopenicillin N Synthase, Chain"/>
    <property type="match status" value="1"/>
</dbReference>
<accession>A0A7G9L460</accession>
<dbReference type="GO" id="GO:0051213">
    <property type="term" value="F:dioxygenase activity"/>
    <property type="evidence" value="ECO:0007669"/>
    <property type="project" value="UniProtKB-KW"/>
</dbReference>
<keyword evidence="3" id="KW-0560">Oxidoreductase</keyword>
<dbReference type="InterPro" id="IPR007803">
    <property type="entry name" value="Asp/Arg/Pro-Hydrxlase"/>
</dbReference>
<reference evidence="5 6" key="1">
    <citation type="submission" date="2020-08" db="EMBL/GenBank/DDBJ databases">
        <title>Sphingomonas sp. sand1-3 16S ribosomal RNA gene Genome sequencing and assembly.</title>
        <authorList>
            <person name="Kang M."/>
        </authorList>
    </citation>
    <scope>NUCLEOTIDE SEQUENCE [LARGE SCALE GENOMIC DNA]</scope>
    <source>
        <strain evidence="6">sand1-3</strain>
    </source>
</reference>
<evidence type="ECO:0000313" key="5">
    <source>
        <dbReference type="EMBL" id="QNM83409.1"/>
    </source>
</evidence>
<dbReference type="EMBL" id="CP060697">
    <property type="protein sequence ID" value="QNM83409.1"/>
    <property type="molecule type" value="Genomic_DNA"/>
</dbReference>
<proteinExistence type="inferred from homology"/>
<gene>
    <name evidence="5" type="ORF">H8M03_03465</name>
</gene>
<keyword evidence="6" id="KW-1185">Reference proteome</keyword>
<evidence type="ECO:0000256" key="1">
    <source>
        <dbReference type="ARBA" id="ARBA00007730"/>
    </source>
</evidence>
<dbReference type="SUPFAM" id="SSF51197">
    <property type="entry name" value="Clavaminate synthase-like"/>
    <property type="match status" value="1"/>
</dbReference>
<comment type="similarity">
    <text evidence="1">Belongs to the aspartyl/asparaginyl beta-hydroxylase family.</text>
</comment>
<dbReference type="Gene3D" id="1.25.40.10">
    <property type="entry name" value="Tetratricopeptide repeat domain"/>
    <property type="match status" value="1"/>
</dbReference>
<dbReference type="Proteomes" id="UP000515861">
    <property type="component" value="Chromosome"/>
</dbReference>
<dbReference type="PANTHER" id="PTHR46332:SF5">
    <property type="entry name" value="ASPARTATE BETA-HYDROXYLASE DOMAIN CONTAINING 2"/>
    <property type="match status" value="1"/>
</dbReference>
<dbReference type="GO" id="GO:0016020">
    <property type="term" value="C:membrane"/>
    <property type="evidence" value="ECO:0007669"/>
    <property type="project" value="TreeGrafter"/>
</dbReference>
<name>A0A7G9L460_9SPHN</name>
<protein>
    <submittedName>
        <fullName evidence="5">Aspartyl/asparaginyl beta-hydroxylase domain-containing protein</fullName>
    </submittedName>
</protein>
<dbReference type="InterPro" id="IPR051821">
    <property type="entry name" value="Asp/Asn_beta-hydroxylase"/>
</dbReference>
<dbReference type="PANTHER" id="PTHR46332">
    <property type="entry name" value="ASPARTATE BETA-HYDROXYLASE DOMAIN-CONTAINING PROTEIN 2"/>
    <property type="match status" value="1"/>
</dbReference>
<dbReference type="RefSeq" id="WP_187480364.1">
    <property type="nucleotide sequence ID" value="NZ_CP060697.1"/>
</dbReference>
<evidence type="ECO:0000259" key="4">
    <source>
        <dbReference type="Pfam" id="PF05118"/>
    </source>
</evidence>
<keyword evidence="2" id="KW-0223">Dioxygenase</keyword>
<organism evidence="5 6">
    <name type="scientific">Sphingomonas sabuli</name>
    <dbReference type="NCBI Taxonomy" id="2764186"/>
    <lineage>
        <taxon>Bacteria</taxon>
        <taxon>Pseudomonadati</taxon>
        <taxon>Pseudomonadota</taxon>
        <taxon>Alphaproteobacteria</taxon>
        <taxon>Sphingomonadales</taxon>
        <taxon>Sphingomonadaceae</taxon>
        <taxon>Sphingomonas</taxon>
    </lineage>
</organism>
<dbReference type="KEGG" id="ssau:H8M03_03465"/>
<dbReference type="Pfam" id="PF05118">
    <property type="entry name" value="Asp_Arg_Hydrox"/>
    <property type="match status" value="1"/>
</dbReference>
<dbReference type="AlphaFoldDB" id="A0A7G9L460"/>
<dbReference type="SUPFAM" id="SSF48452">
    <property type="entry name" value="TPR-like"/>
    <property type="match status" value="1"/>
</dbReference>
<feature type="domain" description="Aspartyl/asparaginy/proline hydroxylase" evidence="4">
    <location>
        <begin position="202"/>
        <end position="368"/>
    </location>
</feature>
<dbReference type="InterPro" id="IPR011990">
    <property type="entry name" value="TPR-like_helical_dom_sf"/>
</dbReference>